<dbReference type="InterPro" id="IPR000782">
    <property type="entry name" value="FAS1_domain"/>
</dbReference>
<dbReference type="PANTHER" id="PTHR32077:SF9">
    <property type="entry name" value="FASCICLIN-LIKE ARABINOGALACTAN PROTEIN 7"/>
    <property type="match status" value="1"/>
</dbReference>
<evidence type="ECO:0000256" key="6">
    <source>
        <dbReference type="ARBA" id="ARBA00023136"/>
    </source>
</evidence>
<dbReference type="GO" id="GO:0005886">
    <property type="term" value="C:plasma membrane"/>
    <property type="evidence" value="ECO:0007669"/>
    <property type="project" value="UniProtKB-SubCell"/>
</dbReference>
<gene>
    <name evidence="10" type="ORF">NCGR_LOCUS46704</name>
</gene>
<dbReference type="PROSITE" id="PS50213">
    <property type="entry name" value="FAS1"/>
    <property type="match status" value="2"/>
</dbReference>
<organism evidence="10 11">
    <name type="scientific">Miscanthus lutarioriparius</name>
    <dbReference type="NCBI Taxonomy" id="422564"/>
    <lineage>
        <taxon>Eukaryota</taxon>
        <taxon>Viridiplantae</taxon>
        <taxon>Streptophyta</taxon>
        <taxon>Embryophyta</taxon>
        <taxon>Tracheophyta</taxon>
        <taxon>Spermatophyta</taxon>
        <taxon>Magnoliopsida</taxon>
        <taxon>Liliopsida</taxon>
        <taxon>Poales</taxon>
        <taxon>Poaceae</taxon>
        <taxon>PACMAD clade</taxon>
        <taxon>Panicoideae</taxon>
        <taxon>Andropogonodae</taxon>
        <taxon>Andropogoneae</taxon>
        <taxon>Saccharinae</taxon>
        <taxon>Miscanthus</taxon>
    </lineage>
</organism>
<evidence type="ECO:0000256" key="5">
    <source>
        <dbReference type="ARBA" id="ARBA00022729"/>
    </source>
</evidence>
<evidence type="ECO:0000313" key="11">
    <source>
        <dbReference type="Proteomes" id="UP000604825"/>
    </source>
</evidence>
<evidence type="ECO:0000256" key="7">
    <source>
        <dbReference type="ARBA" id="ARBA00024686"/>
    </source>
</evidence>
<accession>A0A811R1V0</accession>
<feature type="compositionally biased region" description="Low complexity" evidence="8">
    <location>
        <begin position="496"/>
        <end position="505"/>
    </location>
</feature>
<reference evidence="10" key="1">
    <citation type="submission" date="2020-10" db="EMBL/GenBank/DDBJ databases">
        <authorList>
            <person name="Han B."/>
            <person name="Lu T."/>
            <person name="Zhao Q."/>
            <person name="Huang X."/>
            <person name="Zhao Y."/>
        </authorList>
    </citation>
    <scope>NUCLEOTIDE SEQUENCE</scope>
</reference>
<comment type="function">
    <text evidence="7">May be a cell surface adhesion protein.</text>
</comment>
<name>A0A811R1V0_9POAL</name>
<keyword evidence="5" id="KW-0732">Signal</keyword>
<evidence type="ECO:0000256" key="4">
    <source>
        <dbReference type="ARBA" id="ARBA00022622"/>
    </source>
</evidence>
<dbReference type="Proteomes" id="UP000604825">
    <property type="component" value="Unassembled WGS sequence"/>
</dbReference>
<evidence type="ECO:0000313" key="10">
    <source>
        <dbReference type="EMBL" id="CAD6263399.1"/>
    </source>
</evidence>
<comment type="subcellular location">
    <subcellularLocation>
        <location evidence="1">Cell membrane</location>
        <topology evidence="1">Lipid-anchor</topology>
        <topology evidence="1">GPI-anchor</topology>
    </subcellularLocation>
</comment>
<keyword evidence="3" id="KW-1003">Cell membrane</keyword>
<evidence type="ECO:0000256" key="2">
    <source>
        <dbReference type="ARBA" id="ARBA00007843"/>
    </source>
</evidence>
<dbReference type="PANTHER" id="PTHR32077">
    <property type="entry name" value="FASCICLIN-LIKE ARABINOGALACTAN PROTEIN"/>
    <property type="match status" value="1"/>
</dbReference>
<keyword evidence="4" id="KW-0449">Lipoprotein</keyword>
<dbReference type="SMART" id="SM00554">
    <property type="entry name" value="FAS1"/>
    <property type="match status" value="2"/>
</dbReference>
<feature type="domain" description="FAS1" evidence="9">
    <location>
        <begin position="342"/>
        <end position="484"/>
    </location>
</feature>
<dbReference type="AlphaFoldDB" id="A0A811R1V0"/>
<keyword evidence="4" id="KW-0336">GPI-anchor</keyword>
<keyword evidence="11" id="KW-1185">Reference proteome</keyword>
<proteinExistence type="inferred from homology"/>
<sequence>MPCALHRSRALEVISLTYGHDHTAAVFGSNGAQVSRPCHRDAVPGAASGRTVPAPHHVNLTELLALAGPYGTFLDYLTRTDVIRTSQSQANATTDHDQQGGVTVFAPQDSAFAAVDGAALSNLTADQLRTLMLCHGVPRYLPLSSFAALAASGPVPTFAPGCALNVTDAAGRIRGASGVGRIRGAPGYPLGLLHVFRTCRFVCTVTEARAAFLSSQGGTLDRLPVDTVLRPLSHWKNRKRELTARTKIASQRLSPALLCLCAVANSRQFIVNSPPPVLPTHCNLLPRLHCNMKCAVALLAAVMSVSALHAGAHRTLVKPSRATTLQMTDTLPLPPTPQAKRTANLTAILTLDGPFRTFLGYLQQTNLVEVFQSQAYLTDQGITIFVPVDRAFAAVKPPRLSDLSVQQLKNLMMYHSLPKHYELADFERLSQTRPVTTLAGGLYTVNVTYDAGTVHVHSTWADAKIVSSVSVDAPMAIYELDRVLLPDTLFHAQPPVADVPAAPAPSKEDSGEPLTEPEPVVAAQYGSPGVADAPVSACGDDDGRFACYAAAAAVGAVMALVAL</sequence>
<protein>
    <recommendedName>
        <fullName evidence="9">FAS1 domain-containing protein</fullName>
    </recommendedName>
</protein>
<comment type="caution">
    <text evidence="10">The sequence shown here is derived from an EMBL/GenBank/DDBJ whole genome shotgun (WGS) entry which is preliminary data.</text>
</comment>
<dbReference type="Gene3D" id="2.30.180.10">
    <property type="entry name" value="FAS1 domain"/>
    <property type="match status" value="2"/>
</dbReference>
<evidence type="ECO:0000256" key="8">
    <source>
        <dbReference type="SAM" id="MobiDB-lite"/>
    </source>
</evidence>
<keyword evidence="6" id="KW-0472">Membrane</keyword>
<evidence type="ECO:0000256" key="3">
    <source>
        <dbReference type="ARBA" id="ARBA00022475"/>
    </source>
</evidence>
<comment type="similarity">
    <text evidence="2">Belongs to the fasciclin-like AGP family.</text>
</comment>
<dbReference type="GO" id="GO:0098552">
    <property type="term" value="C:side of membrane"/>
    <property type="evidence" value="ECO:0007669"/>
    <property type="project" value="UniProtKB-KW"/>
</dbReference>
<dbReference type="Pfam" id="PF02469">
    <property type="entry name" value="Fasciclin"/>
    <property type="match status" value="2"/>
</dbReference>
<dbReference type="SUPFAM" id="SSF82153">
    <property type="entry name" value="FAS1 domain"/>
    <property type="match status" value="2"/>
</dbReference>
<feature type="domain" description="FAS1" evidence="9">
    <location>
        <begin position="57"/>
        <end position="200"/>
    </location>
</feature>
<keyword evidence="4" id="KW-0325">Glycoprotein</keyword>
<dbReference type="InterPro" id="IPR036378">
    <property type="entry name" value="FAS1_dom_sf"/>
</dbReference>
<dbReference type="InterPro" id="IPR045003">
    <property type="entry name" value="FLA_A"/>
</dbReference>
<dbReference type="GO" id="GO:0009834">
    <property type="term" value="P:plant-type secondary cell wall biogenesis"/>
    <property type="evidence" value="ECO:0007669"/>
    <property type="project" value="TreeGrafter"/>
</dbReference>
<dbReference type="OrthoDB" id="286301at2759"/>
<dbReference type="EMBL" id="CAJGYO010000012">
    <property type="protein sequence ID" value="CAD6263399.1"/>
    <property type="molecule type" value="Genomic_DNA"/>
</dbReference>
<evidence type="ECO:0000256" key="1">
    <source>
        <dbReference type="ARBA" id="ARBA00004609"/>
    </source>
</evidence>
<evidence type="ECO:0000259" key="9">
    <source>
        <dbReference type="PROSITE" id="PS50213"/>
    </source>
</evidence>
<feature type="region of interest" description="Disordered" evidence="8">
    <location>
        <begin position="496"/>
        <end position="516"/>
    </location>
</feature>